<dbReference type="Gene3D" id="1.10.1520.10">
    <property type="entry name" value="Ribonuclease III domain"/>
    <property type="match status" value="1"/>
</dbReference>
<dbReference type="EMBL" id="QGKW02001660">
    <property type="protein sequence ID" value="KAF2579927.1"/>
    <property type="molecule type" value="Genomic_DNA"/>
</dbReference>
<accession>A0A8S9JF42</accession>
<evidence type="ECO:0000313" key="2">
    <source>
        <dbReference type="Proteomes" id="UP000712281"/>
    </source>
</evidence>
<dbReference type="PANTHER" id="PTHR34276:SF1">
    <property type="entry name" value="MINI-RIBONUCLEASE 3"/>
    <property type="match status" value="1"/>
</dbReference>
<gene>
    <name evidence="1" type="ORF">F2Q68_00006902</name>
</gene>
<organism evidence="1 2">
    <name type="scientific">Brassica cretica</name>
    <name type="common">Mustard</name>
    <dbReference type="NCBI Taxonomy" id="69181"/>
    <lineage>
        <taxon>Eukaryota</taxon>
        <taxon>Viridiplantae</taxon>
        <taxon>Streptophyta</taxon>
        <taxon>Embryophyta</taxon>
        <taxon>Tracheophyta</taxon>
        <taxon>Spermatophyta</taxon>
        <taxon>Magnoliopsida</taxon>
        <taxon>eudicotyledons</taxon>
        <taxon>Gunneridae</taxon>
        <taxon>Pentapetalae</taxon>
        <taxon>rosids</taxon>
        <taxon>malvids</taxon>
        <taxon>Brassicales</taxon>
        <taxon>Brassicaceae</taxon>
        <taxon>Brassiceae</taxon>
        <taxon>Brassica</taxon>
    </lineage>
</organism>
<protein>
    <recommendedName>
        <fullName evidence="3">RNase III domain-containing protein</fullName>
    </recommendedName>
</protein>
<proteinExistence type="predicted"/>
<dbReference type="SUPFAM" id="SSF69065">
    <property type="entry name" value="RNase III domain-like"/>
    <property type="match status" value="1"/>
</dbReference>
<dbReference type="GO" id="GO:0006396">
    <property type="term" value="P:RNA processing"/>
    <property type="evidence" value="ECO:0007669"/>
    <property type="project" value="InterPro"/>
</dbReference>
<dbReference type="InterPro" id="IPR036389">
    <property type="entry name" value="RNase_III_sf"/>
</dbReference>
<dbReference type="GO" id="GO:0004525">
    <property type="term" value="F:ribonuclease III activity"/>
    <property type="evidence" value="ECO:0007669"/>
    <property type="project" value="InterPro"/>
</dbReference>
<reference evidence="1" key="1">
    <citation type="submission" date="2019-12" db="EMBL/GenBank/DDBJ databases">
        <title>Genome sequencing and annotation of Brassica cretica.</title>
        <authorList>
            <person name="Studholme D.J."/>
            <person name="Sarris P.F."/>
        </authorList>
    </citation>
    <scope>NUCLEOTIDE SEQUENCE</scope>
    <source>
        <strain evidence="1">PFS-001/15</strain>
        <tissue evidence="1">Leaf</tissue>
    </source>
</reference>
<evidence type="ECO:0000313" key="1">
    <source>
        <dbReference type="EMBL" id="KAF2579927.1"/>
    </source>
</evidence>
<name>A0A8S9JF42_BRACR</name>
<dbReference type="PANTHER" id="PTHR34276">
    <property type="entry name" value="MINI-RIBONUCLEASE 3"/>
    <property type="match status" value="1"/>
</dbReference>
<dbReference type="AlphaFoldDB" id="A0A8S9JF42"/>
<evidence type="ECO:0008006" key="3">
    <source>
        <dbReference type="Google" id="ProtNLM"/>
    </source>
</evidence>
<comment type="caution">
    <text evidence="1">The sequence shown here is derived from an EMBL/GenBank/DDBJ whole genome shotgun (WGS) entry which is preliminary data.</text>
</comment>
<sequence>MAIVSVISSSLVGAALDTTKPKLRYNTNALRNVKRNPNSTTSFVPPSSPAATVLTTTGTTSVSVSDLLKRPASKGDDEGSCVGYEKWFPSPPKVGKPRSVFNAASLAYIGDSIYEIYARRHFLFPPLSIEEYNDRVRAVVRCEAQWDQERRRFKETRNGNIGNGCLKVRLTACVN</sequence>
<dbReference type="Proteomes" id="UP000712281">
    <property type="component" value="Unassembled WGS sequence"/>
</dbReference>